<evidence type="ECO:0000256" key="11">
    <source>
        <dbReference type="SAM" id="Phobius"/>
    </source>
</evidence>
<feature type="transmembrane region" description="Helical" evidence="11">
    <location>
        <begin position="598"/>
        <end position="615"/>
    </location>
</feature>
<evidence type="ECO:0000313" key="14">
    <source>
        <dbReference type="EMBL" id="KAK9828006.1"/>
    </source>
</evidence>
<evidence type="ECO:0000256" key="8">
    <source>
        <dbReference type="ARBA" id="ARBA00023136"/>
    </source>
</evidence>
<dbReference type="PANTHER" id="PTHR45727">
    <property type="entry name" value="NPC INTRACELLULAR CHOLESTEROL TRANSPORTER 1"/>
    <property type="match status" value="1"/>
</dbReference>
<dbReference type="GO" id="GO:0032934">
    <property type="term" value="F:sterol binding"/>
    <property type="evidence" value="ECO:0007669"/>
    <property type="project" value="TreeGrafter"/>
</dbReference>
<evidence type="ECO:0000256" key="6">
    <source>
        <dbReference type="ARBA" id="ARBA00022989"/>
    </source>
</evidence>
<keyword evidence="10" id="KW-0325">Glycoprotein</keyword>
<proteinExistence type="inferred from homology"/>
<organism evidence="14 15">
    <name type="scientific">Elliptochloris bilobata</name>
    <dbReference type="NCBI Taxonomy" id="381761"/>
    <lineage>
        <taxon>Eukaryota</taxon>
        <taxon>Viridiplantae</taxon>
        <taxon>Chlorophyta</taxon>
        <taxon>core chlorophytes</taxon>
        <taxon>Trebouxiophyceae</taxon>
        <taxon>Trebouxiophyceae incertae sedis</taxon>
        <taxon>Elliptochloris clade</taxon>
        <taxon>Elliptochloris</taxon>
    </lineage>
</organism>
<feature type="domain" description="SSD" evidence="13">
    <location>
        <begin position="593"/>
        <end position="768"/>
    </location>
</feature>
<comment type="similarity">
    <text evidence="2">Belongs to the patched family.</text>
</comment>
<accession>A0AAW1R3K0</accession>
<keyword evidence="6 11" id="KW-1133">Transmembrane helix</keyword>
<dbReference type="InterPro" id="IPR032190">
    <property type="entry name" value="NPC1_N"/>
</dbReference>
<dbReference type="GO" id="GO:0016020">
    <property type="term" value="C:membrane"/>
    <property type="evidence" value="ECO:0007669"/>
    <property type="project" value="UniProtKB-SubCell"/>
</dbReference>
<evidence type="ECO:0000256" key="2">
    <source>
        <dbReference type="ARBA" id="ARBA00005585"/>
    </source>
</evidence>
<keyword evidence="9" id="KW-1015">Disulfide bond</keyword>
<feature type="transmembrane region" description="Helical" evidence="11">
    <location>
        <begin position="1206"/>
        <end position="1229"/>
    </location>
</feature>
<dbReference type="PANTHER" id="PTHR45727:SF2">
    <property type="entry name" value="NPC INTRACELLULAR CHOLESTEROL TRANSPORTER 1"/>
    <property type="match status" value="1"/>
</dbReference>
<feature type="transmembrane region" description="Helical" evidence="11">
    <location>
        <begin position="622"/>
        <end position="645"/>
    </location>
</feature>
<reference evidence="14 15" key="1">
    <citation type="journal article" date="2024" name="Nat. Commun.">
        <title>Phylogenomics reveals the evolutionary origins of lichenization in chlorophyte algae.</title>
        <authorList>
            <person name="Puginier C."/>
            <person name="Libourel C."/>
            <person name="Otte J."/>
            <person name="Skaloud P."/>
            <person name="Haon M."/>
            <person name="Grisel S."/>
            <person name="Petersen M."/>
            <person name="Berrin J.G."/>
            <person name="Delaux P.M."/>
            <person name="Dal Grande F."/>
            <person name="Keller J."/>
        </authorList>
    </citation>
    <scope>NUCLEOTIDE SEQUENCE [LARGE SCALE GENOMIC DNA]</scope>
    <source>
        <strain evidence="14 15">SAG 245.80</strain>
    </source>
</reference>
<evidence type="ECO:0000259" key="13">
    <source>
        <dbReference type="PROSITE" id="PS50156"/>
    </source>
</evidence>
<dbReference type="InterPro" id="IPR053956">
    <property type="entry name" value="NPC1_MLD"/>
</dbReference>
<feature type="transmembrane region" description="Helical" evidence="11">
    <location>
        <begin position="665"/>
        <end position="686"/>
    </location>
</feature>
<evidence type="ECO:0000256" key="1">
    <source>
        <dbReference type="ARBA" id="ARBA00004141"/>
    </source>
</evidence>
<feature type="transmembrane region" description="Helical" evidence="11">
    <location>
        <begin position="743"/>
        <end position="768"/>
    </location>
</feature>
<feature type="transmembrane region" description="Helical" evidence="11">
    <location>
        <begin position="1135"/>
        <end position="1156"/>
    </location>
</feature>
<keyword evidence="4 11" id="KW-0812">Transmembrane</keyword>
<feature type="transmembrane region" description="Helical" evidence="11">
    <location>
        <begin position="1102"/>
        <end position="1123"/>
    </location>
</feature>
<evidence type="ECO:0000256" key="5">
    <source>
        <dbReference type="ARBA" id="ARBA00022729"/>
    </source>
</evidence>
<evidence type="ECO:0000256" key="7">
    <source>
        <dbReference type="ARBA" id="ARBA00023055"/>
    </source>
</evidence>
<keyword evidence="5 12" id="KW-0732">Signal</keyword>
<name>A0AAW1R3K0_9CHLO</name>
<comment type="caution">
    <text evidence="14">The sequence shown here is derived from an EMBL/GenBank/DDBJ whole genome shotgun (WGS) entry which is preliminary data.</text>
</comment>
<feature type="chain" id="PRO_5043867245" description="SSD domain-containing protein" evidence="12">
    <location>
        <begin position="25"/>
        <end position="1241"/>
    </location>
</feature>
<dbReference type="Gene3D" id="1.20.1640.10">
    <property type="entry name" value="Multidrug efflux transporter AcrB transmembrane domain"/>
    <property type="match status" value="2"/>
</dbReference>
<feature type="signal peptide" evidence="12">
    <location>
        <begin position="1"/>
        <end position="24"/>
    </location>
</feature>
<dbReference type="InterPro" id="IPR053958">
    <property type="entry name" value="HMGCR/SNAP/NPC1-like_SSD"/>
</dbReference>
<dbReference type="InterPro" id="IPR000731">
    <property type="entry name" value="SSD"/>
</dbReference>
<keyword evidence="3" id="KW-0813">Transport</keyword>
<feature type="transmembrane region" description="Helical" evidence="11">
    <location>
        <begin position="1073"/>
        <end position="1095"/>
    </location>
</feature>
<dbReference type="AlphaFoldDB" id="A0AAW1R3K0"/>
<dbReference type="Pfam" id="PF16414">
    <property type="entry name" value="NPC1_N"/>
    <property type="match status" value="1"/>
</dbReference>
<keyword evidence="8 11" id="KW-0472">Membrane</keyword>
<evidence type="ECO:0000256" key="12">
    <source>
        <dbReference type="SAM" id="SignalP"/>
    </source>
</evidence>
<feature type="transmembrane region" description="Helical" evidence="11">
    <location>
        <begin position="707"/>
        <end position="731"/>
    </location>
</feature>
<sequence length="1241" mass="129124">MAVQARSLIIALLVVIAATALARAELTGGPNTWRTRDHSPGTCATYGICGHRKDRDVLNCANNTAAQPLPQHAARKLVDACPRLAAERGGAGGMFCCTEEQIDTLARQVQIASIFLVGCPACAQNFQHFWCMVTCSPDQAAFTNVTAVQRAADTNVTAVASIDVFVGAAFGERFYNSCKDVVYPVMNQRAMTYVGGGAADAQQWLDFLGTVKDARTPPAGSPFQINFPAAGPPAGMAAVDGDVPACWDAALRCSCGDCPDGPQCAPPEPPPPPPPGGCPAIGLGGHRAPSCLSLAAAAGLEAMDGEAGDKAFPWVERHLRRWFRKQGRICARRPGLVLALAAGAAVLCALGLVKLHVETDPQRLWVGAGSQAAREKADYEASFGPFYRIEQLILTSASGAGAGASTQTGRAAIVTDANIQLLFDMQERIDALAPHVPGTDNMTATLDSVCYKPLGDACATQSLLQYWKMDRGIYERGEPPFFTKLTPEFCFGHWSTQCRSAFQAPIDPHLVLGGFDEAAPGFRNLSVDASALVVTFPVDSSPRNQAAAEAWEAAFLELARGELSAMAAAAGLGLSFSAERSVQDELARESYADLGTVAASYLVMLAYIACALGYLPRGARPAALLVTGRASLGLGGVAIVAAAVAGALGLTSAAGLSASLISLEVIPFLVLAVGVDNMFILAHALERRPPDPAGSHVGFSESLPERVGAALAAAGPSVSLAAAAEALAFALGGLSGMPAVRNFSLAAALAVLLDYALQMTAFVALLALDERRIAARRLDALVAERYAPWLLRPRVQAGVLAVFLGALLASLAALPHISKGLEQQVALPRDSYLQPYYADVFGLLRVGPPLLLVVRALNVSRSAPDVDAVCSTAGCRDDSLLNRVALAARVPQASYIAAPAASWLDDFLAWIAPEIPRCCRAFPRGDRCPPPDQPPCNASAAACADCTACFRAAGPPGKDLLVGGRPSVEQVRARLPWFLEALPSEQCAKGGAGGYTDALQRDVGDPSGVAGLASGVVTASAFRTSYVPLGAQADFIAGMRAVRSMLGRAGAELGLDLYAFSVFHVFFEQYLTIGAAAARLLALAGAAVTVTIGAFTGSAWAAVITSAVLASLLVDLLAVMVLWSVQLNAVSLVNLAMALGIGVEFCAHVLHAFLVAPGPSRPARAAAALRGVGASVLSGITLTKLAGVVVLAFARTQIFEVYYFRIFLALVALGAAHGLVLLPVVLALAGPPSMRRQGQEP</sequence>
<evidence type="ECO:0000256" key="4">
    <source>
        <dbReference type="ARBA" id="ARBA00022692"/>
    </source>
</evidence>
<evidence type="ECO:0000256" key="10">
    <source>
        <dbReference type="ARBA" id="ARBA00023180"/>
    </source>
</evidence>
<dbReference type="Pfam" id="PF22314">
    <property type="entry name" value="NPC1_MLD"/>
    <property type="match status" value="1"/>
</dbReference>
<feature type="transmembrane region" description="Helical" evidence="11">
    <location>
        <begin position="836"/>
        <end position="854"/>
    </location>
</feature>
<feature type="transmembrane region" description="Helical" evidence="11">
    <location>
        <begin position="795"/>
        <end position="816"/>
    </location>
</feature>
<feature type="transmembrane region" description="Helical" evidence="11">
    <location>
        <begin position="1168"/>
        <end position="1194"/>
    </location>
</feature>
<dbReference type="SUPFAM" id="SSF82866">
    <property type="entry name" value="Multidrug efflux transporter AcrB transmembrane domain"/>
    <property type="match status" value="2"/>
</dbReference>
<dbReference type="GO" id="GO:0015918">
    <property type="term" value="P:sterol transport"/>
    <property type="evidence" value="ECO:0007669"/>
    <property type="project" value="TreeGrafter"/>
</dbReference>
<dbReference type="PROSITE" id="PS50156">
    <property type="entry name" value="SSD"/>
    <property type="match status" value="1"/>
</dbReference>
<evidence type="ECO:0000256" key="9">
    <source>
        <dbReference type="ARBA" id="ARBA00023157"/>
    </source>
</evidence>
<comment type="subcellular location">
    <subcellularLocation>
        <location evidence="1">Membrane</location>
        <topology evidence="1">Multi-pass membrane protein</topology>
    </subcellularLocation>
</comment>
<gene>
    <name evidence="14" type="ORF">WJX81_008065</name>
</gene>
<evidence type="ECO:0000256" key="3">
    <source>
        <dbReference type="ARBA" id="ARBA00022448"/>
    </source>
</evidence>
<keyword evidence="15" id="KW-1185">Reference proteome</keyword>
<dbReference type="Pfam" id="PF12349">
    <property type="entry name" value="Sterol-sensing"/>
    <property type="match status" value="1"/>
</dbReference>
<dbReference type="Proteomes" id="UP001445335">
    <property type="component" value="Unassembled WGS sequence"/>
</dbReference>
<evidence type="ECO:0000313" key="15">
    <source>
        <dbReference type="Proteomes" id="UP001445335"/>
    </source>
</evidence>
<dbReference type="EMBL" id="JALJOU010000054">
    <property type="protein sequence ID" value="KAK9828006.1"/>
    <property type="molecule type" value="Genomic_DNA"/>
</dbReference>
<protein>
    <recommendedName>
        <fullName evidence="13">SSD domain-containing protein</fullName>
    </recommendedName>
</protein>
<keyword evidence="7" id="KW-0445">Lipid transport</keyword>